<keyword evidence="3" id="KW-1185">Reference proteome</keyword>
<reference evidence="3" key="1">
    <citation type="journal article" date="2006" name="PLoS Biol.">
        <title>Macronuclear genome sequence of the ciliate Tetrahymena thermophila, a model eukaryote.</title>
        <authorList>
            <person name="Eisen J.A."/>
            <person name="Coyne R.S."/>
            <person name="Wu M."/>
            <person name="Wu D."/>
            <person name="Thiagarajan M."/>
            <person name="Wortman J.R."/>
            <person name="Badger J.H."/>
            <person name="Ren Q."/>
            <person name="Amedeo P."/>
            <person name="Jones K.M."/>
            <person name="Tallon L.J."/>
            <person name="Delcher A.L."/>
            <person name="Salzberg S.L."/>
            <person name="Silva J.C."/>
            <person name="Haas B.J."/>
            <person name="Majoros W.H."/>
            <person name="Farzad M."/>
            <person name="Carlton J.M."/>
            <person name="Smith R.K. Jr."/>
            <person name="Garg J."/>
            <person name="Pearlman R.E."/>
            <person name="Karrer K.M."/>
            <person name="Sun L."/>
            <person name="Manning G."/>
            <person name="Elde N.C."/>
            <person name="Turkewitz A.P."/>
            <person name="Asai D.J."/>
            <person name="Wilkes D.E."/>
            <person name="Wang Y."/>
            <person name="Cai H."/>
            <person name="Collins K."/>
            <person name="Stewart B.A."/>
            <person name="Lee S.R."/>
            <person name="Wilamowska K."/>
            <person name="Weinberg Z."/>
            <person name="Ruzzo W.L."/>
            <person name="Wloga D."/>
            <person name="Gaertig J."/>
            <person name="Frankel J."/>
            <person name="Tsao C.-C."/>
            <person name="Gorovsky M.A."/>
            <person name="Keeling P.J."/>
            <person name="Waller R.F."/>
            <person name="Patron N.J."/>
            <person name="Cherry J.M."/>
            <person name="Stover N.A."/>
            <person name="Krieger C.J."/>
            <person name="del Toro C."/>
            <person name="Ryder H.F."/>
            <person name="Williamson S.C."/>
            <person name="Barbeau R.A."/>
            <person name="Hamilton E.P."/>
            <person name="Orias E."/>
        </authorList>
    </citation>
    <scope>NUCLEOTIDE SEQUENCE [LARGE SCALE GENOMIC DNA]</scope>
    <source>
        <strain evidence="3">SB210</strain>
    </source>
</reference>
<feature type="region of interest" description="Disordered" evidence="1">
    <location>
        <begin position="89"/>
        <end position="125"/>
    </location>
</feature>
<dbReference type="KEGG" id="tet:TTHERM_000318698"/>
<accession>W7XI84</accession>
<feature type="compositionally biased region" description="Polar residues" evidence="1">
    <location>
        <begin position="302"/>
        <end position="320"/>
    </location>
</feature>
<gene>
    <name evidence="2" type="ORF">TTHERM_000318698</name>
</gene>
<feature type="compositionally biased region" description="Polar residues" evidence="1">
    <location>
        <begin position="424"/>
        <end position="437"/>
    </location>
</feature>
<name>W7XI84_TETTS</name>
<dbReference type="GeneID" id="24438419"/>
<dbReference type="EMBL" id="GG662605">
    <property type="protein sequence ID" value="EWS73089.1"/>
    <property type="molecule type" value="Genomic_DNA"/>
</dbReference>
<organism evidence="2 3">
    <name type="scientific">Tetrahymena thermophila (strain SB210)</name>
    <dbReference type="NCBI Taxonomy" id="312017"/>
    <lineage>
        <taxon>Eukaryota</taxon>
        <taxon>Sar</taxon>
        <taxon>Alveolata</taxon>
        <taxon>Ciliophora</taxon>
        <taxon>Intramacronucleata</taxon>
        <taxon>Oligohymenophorea</taxon>
        <taxon>Hymenostomatida</taxon>
        <taxon>Tetrahymenina</taxon>
        <taxon>Tetrahymenidae</taxon>
        <taxon>Tetrahymena</taxon>
    </lineage>
</organism>
<feature type="compositionally biased region" description="Low complexity" evidence="1">
    <location>
        <begin position="279"/>
        <end position="301"/>
    </location>
</feature>
<dbReference type="RefSeq" id="XP_012654398.1">
    <property type="nucleotide sequence ID" value="XM_012798944.1"/>
</dbReference>
<proteinExistence type="predicted"/>
<sequence length="437" mass="50898">MQSPSTCILTRIKDQTRQINRIKCFQTNQLKFQKNLRAMSQKRKQAAMQIYTENQQLAQRLLNQRSFINKAQIQKEIEEYEKLKAHMQKVKPSVSRKRNASAQQTSNLPPIIQHSKNSSSNAQNRRKLKKINNSHTLNKSAYDINHNGHNAQRHRDDNLNYLNQSEADIIINQYDTGNIHNSNSMPAYQPSHSANIHNPKEREYTFTSHPSSIRGSQNLTHAAILEEDDQTENYGQKNNQISNFYRNSNRTPSQSHFNNNNNNIQEEIYQQNQYQNNQKYNSEKQSNQNNSNNSQSQSQNKFYESNAQNRSKNNSNAQTFNNSLNQSQSSKLPQQQNPQQQYTSNRSSLPQQSKQESNNPSNQQSNQQSQNQSFYQQQKQDSSPKKQSQEQIVFDNHPQQQNSPQQSDQQQQYQSRQSPQNSQIKSPQQQEIPKTNQ</sequence>
<dbReference type="AlphaFoldDB" id="W7XI84"/>
<feature type="compositionally biased region" description="Polar residues" evidence="1">
    <location>
        <begin position="100"/>
        <end position="123"/>
    </location>
</feature>
<feature type="region of interest" description="Disordered" evidence="1">
    <location>
        <begin position="279"/>
        <end position="437"/>
    </location>
</feature>
<feature type="compositionally biased region" description="Basic residues" evidence="1">
    <location>
        <begin position="89"/>
        <end position="99"/>
    </location>
</feature>
<protein>
    <submittedName>
        <fullName evidence="2">Tetratricopeptide repeat protein</fullName>
    </submittedName>
</protein>
<evidence type="ECO:0000313" key="2">
    <source>
        <dbReference type="EMBL" id="EWS73089.1"/>
    </source>
</evidence>
<dbReference type="Proteomes" id="UP000009168">
    <property type="component" value="Unassembled WGS sequence"/>
</dbReference>
<feature type="compositionally biased region" description="Low complexity" evidence="1">
    <location>
        <begin position="321"/>
        <end position="341"/>
    </location>
</feature>
<evidence type="ECO:0000313" key="3">
    <source>
        <dbReference type="Proteomes" id="UP000009168"/>
    </source>
</evidence>
<evidence type="ECO:0000256" key="1">
    <source>
        <dbReference type="SAM" id="MobiDB-lite"/>
    </source>
</evidence>
<dbReference type="InParanoid" id="W7XI84"/>
<feature type="compositionally biased region" description="Low complexity" evidence="1">
    <location>
        <begin position="351"/>
        <end position="381"/>
    </location>
</feature>
<feature type="compositionally biased region" description="Low complexity" evidence="1">
    <location>
        <begin position="398"/>
        <end position="423"/>
    </location>
</feature>